<comment type="caution">
    <text evidence="2">The sequence shown here is derived from an EMBL/GenBank/DDBJ whole genome shotgun (WGS) entry which is preliminary data.</text>
</comment>
<dbReference type="AlphaFoldDB" id="A0A6A8M8Y5"/>
<dbReference type="RefSeq" id="WP_154572653.1">
    <property type="nucleotide sequence ID" value="NZ_VUNB01000004.1"/>
</dbReference>
<sequence length="287" mass="32397">MGSVFVNDMNRKNTVVIACEMVEDEVRKAMENTGADYPVIWVERGYHNEPDDLREELKVLVRYAETSRIEEDIRTKELTVDPYAAIPESMKTRKQKRTVTTPLYPGNEINGDLENILIVFGLCGKGAEGIGSSSARVIIPRFDDCVNMMLCPEKREKRAYMKAGITYLTRGWTEDKGSLLSIYNECLERYGEKRGRKAFKLMYDSYTLAAVIDDGCYDLEPVEEYARKTSELLGLDTCRVGGSIHVFEKLMSGNWDDDIIVCEPGEVISEENFAFGGQPLDVSTTAM</sequence>
<reference evidence="2" key="1">
    <citation type="submission" date="2019-09" db="EMBL/GenBank/DDBJ databases">
        <title>In-depth cultivation of the pig gut microbiome towards novel bacterial diversity and tailored functional studies.</title>
        <authorList>
            <person name="Wylensek D."/>
            <person name="Hitch T.C.A."/>
            <person name="Clavel T."/>
        </authorList>
    </citation>
    <scope>NUCLEOTIDE SEQUENCE</scope>
    <source>
        <strain evidence="2">RF-744-FAT-WT-3</strain>
    </source>
</reference>
<protein>
    <submittedName>
        <fullName evidence="2">DUF1638 domain-containing protein</fullName>
    </submittedName>
</protein>
<organism evidence="2">
    <name type="scientific">Baileyella intestinalis</name>
    <dbReference type="NCBI Taxonomy" id="2606709"/>
    <lineage>
        <taxon>Bacteria</taxon>
        <taxon>Bacillati</taxon>
        <taxon>Bacillota</taxon>
        <taxon>Clostridia</taxon>
        <taxon>Peptostreptococcales</taxon>
        <taxon>Anaerovoracaceae</taxon>
        <taxon>Baileyella</taxon>
    </lineage>
</organism>
<dbReference type="Pfam" id="PF07796">
    <property type="entry name" value="DUF1638"/>
    <property type="match status" value="1"/>
</dbReference>
<proteinExistence type="predicted"/>
<name>A0A6A8M8Y5_9FIRM</name>
<feature type="domain" description="DUF1638" evidence="1">
    <location>
        <begin position="112"/>
        <end position="250"/>
    </location>
</feature>
<gene>
    <name evidence="2" type="ORF">FYJ66_06240</name>
</gene>
<accession>A0A6A8M8Y5</accession>
<dbReference type="InterPro" id="IPR012437">
    <property type="entry name" value="DUF1638"/>
</dbReference>
<evidence type="ECO:0000259" key="1">
    <source>
        <dbReference type="Pfam" id="PF07796"/>
    </source>
</evidence>
<dbReference type="EMBL" id="VUNB01000004">
    <property type="protein sequence ID" value="MST69190.1"/>
    <property type="molecule type" value="Genomic_DNA"/>
</dbReference>
<evidence type="ECO:0000313" key="2">
    <source>
        <dbReference type="EMBL" id="MST69190.1"/>
    </source>
</evidence>